<dbReference type="EMBL" id="JBFXLS010000001">
    <property type="protein sequence ID" value="KAL2834844.1"/>
    <property type="molecule type" value="Genomic_DNA"/>
</dbReference>
<gene>
    <name evidence="1" type="ORF">BDW59DRAFT_50</name>
</gene>
<accession>A0ABR4J4D2</accession>
<evidence type="ECO:0000313" key="1">
    <source>
        <dbReference type="EMBL" id="KAL2834844.1"/>
    </source>
</evidence>
<dbReference type="Proteomes" id="UP001610335">
    <property type="component" value="Unassembled WGS sequence"/>
</dbReference>
<proteinExistence type="predicted"/>
<organism evidence="1 2">
    <name type="scientific">Aspergillus cavernicola</name>
    <dbReference type="NCBI Taxonomy" id="176166"/>
    <lineage>
        <taxon>Eukaryota</taxon>
        <taxon>Fungi</taxon>
        <taxon>Dikarya</taxon>
        <taxon>Ascomycota</taxon>
        <taxon>Pezizomycotina</taxon>
        <taxon>Eurotiomycetes</taxon>
        <taxon>Eurotiomycetidae</taxon>
        <taxon>Eurotiales</taxon>
        <taxon>Aspergillaceae</taxon>
        <taxon>Aspergillus</taxon>
        <taxon>Aspergillus subgen. Nidulantes</taxon>
    </lineage>
</organism>
<protein>
    <submittedName>
        <fullName evidence="1">Uncharacterized protein</fullName>
    </submittedName>
</protein>
<name>A0ABR4J4D2_9EURO</name>
<evidence type="ECO:0000313" key="2">
    <source>
        <dbReference type="Proteomes" id="UP001610335"/>
    </source>
</evidence>
<reference evidence="1 2" key="1">
    <citation type="submission" date="2024-07" db="EMBL/GenBank/DDBJ databases">
        <title>Section-level genome sequencing and comparative genomics of Aspergillus sections Usti and Cavernicolus.</title>
        <authorList>
            <consortium name="Lawrence Berkeley National Laboratory"/>
            <person name="Nybo J.L."/>
            <person name="Vesth T.C."/>
            <person name="Theobald S."/>
            <person name="Frisvad J.C."/>
            <person name="Larsen T.O."/>
            <person name="Kjaerboelling I."/>
            <person name="Rothschild-Mancinelli K."/>
            <person name="Lyhne E.K."/>
            <person name="Kogle M.E."/>
            <person name="Barry K."/>
            <person name="Clum A."/>
            <person name="Na H."/>
            <person name="Ledsgaard L."/>
            <person name="Lin J."/>
            <person name="Lipzen A."/>
            <person name="Kuo A."/>
            <person name="Riley R."/>
            <person name="Mondo S."/>
            <person name="LaButti K."/>
            <person name="Haridas S."/>
            <person name="Pangalinan J."/>
            <person name="Salamov A.A."/>
            <person name="Simmons B.A."/>
            <person name="Magnuson J.K."/>
            <person name="Chen J."/>
            <person name="Drula E."/>
            <person name="Henrissat B."/>
            <person name="Wiebenga A."/>
            <person name="Lubbers R.J."/>
            <person name="Gomes A.C."/>
            <person name="Makela M.R."/>
            <person name="Stajich J."/>
            <person name="Grigoriev I.V."/>
            <person name="Mortensen U.H."/>
            <person name="De vries R.P."/>
            <person name="Baker S.E."/>
            <person name="Andersen M.R."/>
        </authorList>
    </citation>
    <scope>NUCLEOTIDE SEQUENCE [LARGE SCALE GENOMIC DNA]</scope>
    <source>
        <strain evidence="1 2">CBS 600.67</strain>
    </source>
</reference>
<comment type="caution">
    <text evidence="1">The sequence shown here is derived from an EMBL/GenBank/DDBJ whole genome shotgun (WGS) entry which is preliminary data.</text>
</comment>
<keyword evidence="2" id="KW-1185">Reference proteome</keyword>
<sequence length="51" mass="5975">MPKYFRPEDRPDTRAIIGFHCPLTWIHERVRSWACIRRDECGLSGPCARSS</sequence>